<evidence type="ECO:0000313" key="4">
    <source>
        <dbReference type="Proteomes" id="UP000305539"/>
    </source>
</evidence>
<sequence>MSTRSSALLRTLACCLLLSGAAAAHASNYSFLNDTPMSYMHQRDIDSLLKAADHALDAKRDGETATWTNEGTGNSVKIDAMLTISQTTTDGGRTCRSMTAVLSAKRQSMTLRPQYCKTGNGQWQFQKQK</sequence>
<comment type="caution">
    <text evidence="3">The sequence shown here is derived from an EMBL/GenBank/DDBJ whole genome shotgun (WGS) entry which is preliminary data.</text>
</comment>
<protein>
    <recommendedName>
        <fullName evidence="2">Surface antigen domain-containing protein</fullName>
    </recommendedName>
</protein>
<gene>
    <name evidence="3" type="ORF">FAZ69_29065</name>
</gene>
<keyword evidence="1" id="KW-0732">Signal</keyword>
<reference evidence="3 4" key="1">
    <citation type="submission" date="2019-04" db="EMBL/GenBank/DDBJ databases">
        <title>Trinickia sp. 7GSK02, isolated from subtropical forest soil.</title>
        <authorList>
            <person name="Gao Z.-H."/>
            <person name="Qiu L.-H."/>
        </authorList>
    </citation>
    <scope>NUCLEOTIDE SEQUENCE [LARGE SCALE GENOMIC DNA]</scope>
    <source>
        <strain evidence="3 4">7GSK02</strain>
    </source>
</reference>
<proteinExistence type="predicted"/>
<dbReference type="Pfam" id="PF16998">
    <property type="entry name" value="17kDa_Anti_2"/>
    <property type="match status" value="1"/>
</dbReference>
<dbReference type="Proteomes" id="UP000305539">
    <property type="component" value="Unassembled WGS sequence"/>
</dbReference>
<feature type="signal peptide" evidence="1">
    <location>
        <begin position="1"/>
        <end position="26"/>
    </location>
</feature>
<dbReference type="OrthoDB" id="8775956at2"/>
<evidence type="ECO:0000313" key="3">
    <source>
        <dbReference type="EMBL" id="TKC80368.1"/>
    </source>
</evidence>
<evidence type="ECO:0000256" key="1">
    <source>
        <dbReference type="SAM" id="SignalP"/>
    </source>
</evidence>
<dbReference type="RefSeq" id="WP_136898548.1">
    <property type="nucleotide sequence ID" value="NZ_SWJE01000020.1"/>
</dbReference>
<feature type="domain" description="Surface antigen" evidence="2">
    <location>
        <begin position="48"/>
        <end position="127"/>
    </location>
</feature>
<organism evidence="3 4">
    <name type="scientific">Trinickia terrae</name>
    <dbReference type="NCBI Taxonomy" id="2571161"/>
    <lineage>
        <taxon>Bacteria</taxon>
        <taxon>Pseudomonadati</taxon>
        <taxon>Pseudomonadota</taxon>
        <taxon>Betaproteobacteria</taxon>
        <taxon>Burkholderiales</taxon>
        <taxon>Burkholderiaceae</taxon>
        <taxon>Trinickia</taxon>
    </lineage>
</organism>
<dbReference type="InterPro" id="IPR032635">
    <property type="entry name" value="Anti_2"/>
</dbReference>
<accession>A0A4U1HK73</accession>
<dbReference type="EMBL" id="SWJE01000020">
    <property type="protein sequence ID" value="TKC80368.1"/>
    <property type="molecule type" value="Genomic_DNA"/>
</dbReference>
<name>A0A4U1HK73_9BURK</name>
<keyword evidence="4" id="KW-1185">Reference proteome</keyword>
<dbReference type="AlphaFoldDB" id="A0A4U1HK73"/>
<feature type="chain" id="PRO_5020659913" description="Surface antigen domain-containing protein" evidence="1">
    <location>
        <begin position="27"/>
        <end position="129"/>
    </location>
</feature>
<evidence type="ECO:0000259" key="2">
    <source>
        <dbReference type="Pfam" id="PF16998"/>
    </source>
</evidence>